<evidence type="ECO:0000256" key="6">
    <source>
        <dbReference type="ARBA" id="ARBA00022723"/>
    </source>
</evidence>
<keyword evidence="6" id="KW-0479">Metal-binding</keyword>
<dbReference type="EMBL" id="JAMTCG010000005">
    <property type="protein sequence ID" value="MCP2161743.1"/>
    <property type="molecule type" value="Genomic_DNA"/>
</dbReference>
<sequence length="304" mass="33455">MTFHESLLAWFDDHERDLPWRADDVSAWQILISEIMLQQTPVARVIPKWLEWIERWPVPSAMARESVGEVVRAWGKLGYPRRAMRLHECATVLADRFDDEVPSDVDTLLTLPGVGDYTARAVACFAFDAPVPVVDINVRRVIARAIHGRGDAGSPARTDLADAQALLPPRVDIAPRFSAALMELGALVCTARTPSCAACPLPDCAWVQAGRPAVTTPKKVQRFAGTDRQVRGLILDEFRSATGPVERVRLDTVWTRDPGQRERALDSLLADGLVETSDGSLFWLAGEGTGQGRVDDRNASTAPR</sequence>
<dbReference type="InterPro" id="IPR011257">
    <property type="entry name" value="DNA_glycosylase"/>
</dbReference>
<evidence type="ECO:0000313" key="15">
    <source>
        <dbReference type="Proteomes" id="UP001205740"/>
    </source>
</evidence>
<gene>
    <name evidence="14" type="ORF">LX12_002942</name>
</gene>
<dbReference type="CDD" id="cd00056">
    <property type="entry name" value="ENDO3c"/>
    <property type="match status" value="1"/>
</dbReference>
<keyword evidence="9" id="KW-0408">Iron</keyword>
<organism evidence="14 15">
    <name type="scientific">Williamsia serinedens</name>
    <dbReference type="NCBI Taxonomy" id="391736"/>
    <lineage>
        <taxon>Bacteria</taxon>
        <taxon>Bacillati</taxon>
        <taxon>Actinomycetota</taxon>
        <taxon>Actinomycetes</taxon>
        <taxon>Mycobacteriales</taxon>
        <taxon>Nocardiaceae</taxon>
        <taxon>Williamsia</taxon>
    </lineage>
</organism>
<keyword evidence="10" id="KW-0411">Iron-sulfur</keyword>
<dbReference type="InterPro" id="IPR003265">
    <property type="entry name" value="HhH-GPD_domain"/>
</dbReference>
<dbReference type="PANTHER" id="PTHR42944">
    <property type="entry name" value="ADENINE DNA GLYCOSYLASE"/>
    <property type="match status" value="1"/>
</dbReference>
<evidence type="ECO:0000256" key="1">
    <source>
        <dbReference type="ARBA" id="ARBA00000843"/>
    </source>
</evidence>
<dbReference type="Gene3D" id="1.10.340.30">
    <property type="entry name" value="Hypothetical protein, domain 2"/>
    <property type="match status" value="1"/>
</dbReference>
<evidence type="ECO:0000256" key="2">
    <source>
        <dbReference type="ARBA" id="ARBA00001966"/>
    </source>
</evidence>
<evidence type="ECO:0000313" key="14">
    <source>
        <dbReference type="EMBL" id="MCP2161743.1"/>
    </source>
</evidence>
<evidence type="ECO:0000256" key="10">
    <source>
        <dbReference type="ARBA" id="ARBA00023014"/>
    </source>
</evidence>
<evidence type="ECO:0000256" key="9">
    <source>
        <dbReference type="ARBA" id="ARBA00023004"/>
    </source>
</evidence>
<name>A0ABT1H3C6_9NOCA</name>
<keyword evidence="8" id="KW-0378">Hydrolase</keyword>
<keyword evidence="11" id="KW-0234">DNA repair</keyword>
<keyword evidence="15" id="KW-1185">Reference proteome</keyword>
<evidence type="ECO:0000256" key="11">
    <source>
        <dbReference type="ARBA" id="ARBA00023204"/>
    </source>
</evidence>
<evidence type="ECO:0000256" key="12">
    <source>
        <dbReference type="ARBA" id="ARBA00023295"/>
    </source>
</evidence>
<evidence type="ECO:0000259" key="13">
    <source>
        <dbReference type="SMART" id="SM00478"/>
    </source>
</evidence>
<proteinExistence type="inferred from homology"/>
<dbReference type="Pfam" id="PF00633">
    <property type="entry name" value="HHH"/>
    <property type="match status" value="1"/>
</dbReference>
<dbReference type="Pfam" id="PF00730">
    <property type="entry name" value="HhH-GPD"/>
    <property type="match status" value="1"/>
</dbReference>
<comment type="cofactor">
    <cofactor evidence="2">
        <name>[4Fe-4S] cluster</name>
        <dbReference type="ChEBI" id="CHEBI:49883"/>
    </cofactor>
</comment>
<dbReference type="Gene3D" id="1.10.1670.10">
    <property type="entry name" value="Helix-hairpin-Helix base-excision DNA repair enzymes (C-terminal)"/>
    <property type="match status" value="1"/>
</dbReference>
<protein>
    <recommendedName>
        <fullName evidence="5">Adenine DNA glycosylase</fullName>
        <ecNumber evidence="4">3.2.2.31</ecNumber>
    </recommendedName>
</protein>
<comment type="catalytic activity">
    <reaction evidence="1">
        <text>Hydrolyzes free adenine bases from 7,8-dihydro-8-oxoguanine:adenine mismatched double-stranded DNA, leaving an apurinic site.</text>
        <dbReference type="EC" id="3.2.2.31"/>
    </reaction>
</comment>
<evidence type="ECO:0000256" key="7">
    <source>
        <dbReference type="ARBA" id="ARBA00022763"/>
    </source>
</evidence>
<evidence type="ECO:0000256" key="4">
    <source>
        <dbReference type="ARBA" id="ARBA00012045"/>
    </source>
</evidence>
<accession>A0ABT1H3C6</accession>
<keyword evidence="12" id="KW-0326">Glycosidase</keyword>
<dbReference type="InterPro" id="IPR000445">
    <property type="entry name" value="HhH_motif"/>
</dbReference>
<dbReference type="SUPFAM" id="SSF48150">
    <property type="entry name" value="DNA-glycosylase"/>
    <property type="match status" value="1"/>
</dbReference>
<dbReference type="InterPro" id="IPR023170">
    <property type="entry name" value="HhH_base_excis_C"/>
</dbReference>
<keyword evidence="7" id="KW-0227">DNA damage</keyword>
<reference evidence="14 15" key="1">
    <citation type="submission" date="2022-06" db="EMBL/GenBank/DDBJ databases">
        <title>Genomic Encyclopedia of Archaeal and Bacterial Type Strains, Phase II (KMG-II): from individual species to whole genera.</title>
        <authorList>
            <person name="Goeker M."/>
        </authorList>
    </citation>
    <scope>NUCLEOTIDE SEQUENCE [LARGE SCALE GENOMIC DNA]</scope>
    <source>
        <strain evidence="14 15">DSM 45037</strain>
    </source>
</reference>
<evidence type="ECO:0000256" key="5">
    <source>
        <dbReference type="ARBA" id="ARBA00022023"/>
    </source>
</evidence>
<evidence type="ECO:0000256" key="3">
    <source>
        <dbReference type="ARBA" id="ARBA00008343"/>
    </source>
</evidence>
<comment type="caution">
    <text evidence="14">The sequence shown here is derived from an EMBL/GenBank/DDBJ whole genome shotgun (WGS) entry which is preliminary data.</text>
</comment>
<evidence type="ECO:0000256" key="8">
    <source>
        <dbReference type="ARBA" id="ARBA00022801"/>
    </source>
</evidence>
<comment type="similarity">
    <text evidence="3">Belongs to the Nth/MutY family.</text>
</comment>
<dbReference type="SMART" id="SM00478">
    <property type="entry name" value="ENDO3c"/>
    <property type="match status" value="1"/>
</dbReference>
<dbReference type="Proteomes" id="UP001205740">
    <property type="component" value="Unassembled WGS sequence"/>
</dbReference>
<feature type="domain" description="HhH-GPD" evidence="13">
    <location>
        <begin position="36"/>
        <end position="187"/>
    </location>
</feature>
<dbReference type="PANTHER" id="PTHR42944:SF1">
    <property type="entry name" value="ADENINE DNA GLYCOSYLASE"/>
    <property type="match status" value="1"/>
</dbReference>
<dbReference type="EC" id="3.2.2.31" evidence="4"/>
<dbReference type="InterPro" id="IPR044298">
    <property type="entry name" value="MIG/MutY"/>
</dbReference>